<organism evidence="1 2">
    <name type="scientific">Campylobacter concisus</name>
    <dbReference type="NCBI Taxonomy" id="199"/>
    <lineage>
        <taxon>Bacteria</taxon>
        <taxon>Pseudomonadati</taxon>
        <taxon>Campylobacterota</taxon>
        <taxon>Epsilonproteobacteria</taxon>
        <taxon>Campylobacterales</taxon>
        <taxon>Campylobacteraceae</taxon>
        <taxon>Campylobacter</taxon>
    </lineage>
</organism>
<dbReference type="RefSeq" id="WP_159071366.1">
    <property type="nucleotide sequence ID" value="NZ_CP049274.1"/>
</dbReference>
<sequence length="52" mass="5813">MIDLEKCQDGDFKICAELGKAYYYGNKATQIYEKPCDDGEMLGCFSLAFAGF</sequence>
<evidence type="ECO:0000313" key="1">
    <source>
        <dbReference type="EMBL" id="QPH83946.1"/>
    </source>
</evidence>
<name>A0A7S9NE09_9BACT</name>
<gene>
    <name evidence="1" type="ORF">CVT06_02090</name>
</gene>
<evidence type="ECO:0008006" key="3">
    <source>
        <dbReference type="Google" id="ProtNLM"/>
    </source>
</evidence>
<protein>
    <recommendedName>
        <fullName evidence="3">Beta-lactamase</fullName>
    </recommendedName>
</protein>
<accession>A0A7S9NE09</accession>
<proteinExistence type="predicted"/>
<reference evidence="1 2" key="1">
    <citation type="journal article" date="2018" name="Emerg. Microbes Infect.">
        <title>Genomic analysis of oral Campylobacter concisus strains identified a potential bacterial molecular marker associated with active Crohn's disease.</title>
        <authorList>
            <person name="Liu F."/>
            <person name="Ma R."/>
            <person name="Tay C.Y.A."/>
            <person name="Octavia S."/>
            <person name="Lan R."/>
            <person name="Chung H.K.L."/>
            <person name="Riordan S.M."/>
            <person name="Grimm M.C."/>
            <person name="Leong R.W."/>
            <person name="Tanaka M.M."/>
            <person name="Connor S."/>
            <person name="Zhang L."/>
        </authorList>
    </citation>
    <scope>NUCLEOTIDE SEQUENCE [LARGE SCALE GENOMIC DNA]</scope>
    <source>
        <strain evidence="1 2">P10CDO-S2</strain>
    </source>
</reference>
<dbReference type="Proteomes" id="UP000594630">
    <property type="component" value="Chromosome"/>
</dbReference>
<evidence type="ECO:0000313" key="2">
    <source>
        <dbReference type="Proteomes" id="UP000594630"/>
    </source>
</evidence>
<dbReference type="AlphaFoldDB" id="A0A7S9NE09"/>
<dbReference type="EMBL" id="CP049274">
    <property type="protein sequence ID" value="QPH83946.1"/>
    <property type="molecule type" value="Genomic_DNA"/>
</dbReference>